<dbReference type="Proteomes" id="UP001153678">
    <property type="component" value="Unassembled WGS sequence"/>
</dbReference>
<proteinExistence type="predicted"/>
<dbReference type="GO" id="GO:0003677">
    <property type="term" value="F:DNA binding"/>
    <property type="evidence" value="ECO:0007669"/>
    <property type="project" value="UniProtKB-KW"/>
</dbReference>
<dbReference type="SUPFAM" id="SSF47413">
    <property type="entry name" value="lambda repressor-like DNA-binding domains"/>
    <property type="match status" value="1"/>
</dbReference>
<dbReference type="Gene3D" id="3.30.2310.20">
    <property type="entry name" value="RelE-like"/>
    <property type="match status" value="1"/>
</dbReference>
<organism evidence="2 3">
    <name type="scientific">Funneliformis geosporum</name>
    <dbReference type="NCBI Taxonomy" id="1117311"/>
    <lineage>
        <taxon>Eukaryota</taxon>
        <taxon>Fungi</taxon>
        <taxon>Fungi incertae sedis</taxon>
        <taxon>Mucoromycota</taxon>
        <taxon>Glomeromycotina</taxon>
        <taxon>Glomeromycetes</taxon>
        <taxon>Glomerales</taxon>
        <taxon>Glomeraceae</taxon>
        <taxon>Funneliformis</taxon>
    </lineage>
</organism>
<comment type="caution">
    <text evidence="2">The sequence shown here is derived from an EMBL/GenBank/DDBJ whole genome shotgun (WGS) entry which is preliminary data.</text>
</comment>
<name>A0A9W4T7C2_9GLOM</name>
<dbReference type="OrthoDB" id="10044536at2759"/>
<feature type="non-terminal residue" evidence="2">
    <location>
        <position position="191"/>
    </location>
</feature>
<dbReference type="AlphaFoldDB" id="A0A9W4T7C2"/>
<dbReference type="PANTHER" id="PTHR36924:SF1">
    <property type="entry name" value="ANTITOXIN HIGA-1"/>
    <property type="match status" value="1"/>
</dbReference>
<dbReference type="InterPro" id="IPR013430">
    <property type="entry name" value="Toxin_antidote_HigA"/>
</dbReference>
<evidence type="ECO:0000256" key="1">
    <source>
        <dbReference type="ARBA" id="ARBA00023125"/>
    </source>
</evidence>
<dbReference type="SUPFAM" id="SSF143011">
    <property type="entry name" value="RelE-like"/>
    <property type="match status" value="1"/>
</dbReference>
<sequence>LDFGDVKRGRPACPFALERKGEHRKGCECFKPELIEGIMTSNKLPPIHPGKILQEHFFEPRNLTIKKVAQDINIPVYQLEDLIKEKGRIDTDMACRLAYYFQVGAEQEEEVKKQIRPYHQAEPKRAKRDFIKKGLDRAIQERAKAEMVLLFSTNHFPYLQQIFGKTLKPLKGGRKGEYRIKVDNQYRICFK</sequence>
<dbReference type="InterPro" id="IPR035093">
    <property type="entry name" value="RelE/ParE_toxin_dom_sf"/>
</dbReference>
<reference evidence="2" key="1">
    <citation type="submission" date="2022-08" db="EMBL/GenBank/DDBJ databases">
        <authorList>
            <person name="Kallberg Y."/>
            <person name="Tangrot J."/>
            <person name="Rosling A."/>
        </authorList>
    </citation>
    <scope>NUCLEOTIDE SEQUENCE</scope>
    <source>
        <strain evidence="2">Wild A</strain>
    </source>
</reference>
<dbReference type="Gene3D" id="1.10.260.40">
    <property type="entry name" value="lambda repressor-like DNA-binding domains"/>
    <property type="match status" value="1"/>
</dbReference>
<accession>A0A9W4T7C2</accession>
<keyword evidence="3" id="KW-1185">Reference proteome</keyword>
<keyword evidence="1" id="KW-0238">DNA-binding</keyword>
<dbReference type="PANTHER" id="PTHR36924">
    <property type="entry name" value="ANTITOXIN HIGA-1"/>
    <property type="match status" value="1"/>
</dbReference>
<protein>
    <submittedName>
        <fullName evidence="2">16061_t:CDS:1</fullName>
    </submittedName>
</protein>
<gene>
    <name evidence="2" type="ORF">FWILDA_LOCUS17785</name>
</gene>
<evidence type="ECO:0000313" key="3">
    <source>
        <dbReference type="Proteomes" id="UP001153678"/>
    </source>
</evidence>
<dbReference type="EMBL" id="CAMKVN010015118">
    <property type="protein sequence ID" value="CAI2196854.1"/>
    <property type="molecule type" value="Genomic_DNA"/>
</dbReference>
<dbReference type="InterPro" id="IPR010982">
    <property type="entry name" value="Lambda_DNA-bd_dom_sf"/>
</dbReference>
<evidence type="ECO:0000313" key="2">
    <source>
        <dbReference type="EMBL" id="CAI2196854.1"/>
    </source>
</evidence>